<organism evidence="2 3">
    <name type="scientific">Isoptericola halotolerans</name>
    <dbReference type="NCBI Taxonomy" id="300560"/>
    <lineage>
        <taxon>Bacteria</taxon>
        <taxon>Bacillati</taxon>
        <taxon>Actinomycetota</taxon>
        <taxon>Actinomycetes</taxon>
        <taxon>Micrococcales</taxon>
        <taxon>Promicromonosporaceae</taxon>
        <taxon>Isoptericola</taxon>
    </lineage>
</organism>
<dbReference type="EMBL" id="JABEZU010000001">
    <property type="protein sequence ID" value="NOV95516.1"/>
    <property type="molecule type" value="Genomic_DNA"/>
</dbReference>
<keyword evidence="3" id="KW-1185">Reference proteome</keyword>
<evidence type="ECO:0000313" key="3">
    <source>
        <dbReference type="Proteomes" id="UP000757540"/>
    </source>
</evidence>
<accession>A0ABX1ZYY1</accession>
<proteinExistence type="predicted"/>
<name>A0ABX1ZYY1_9MICO</name>
<gene>
    <name evidence="2" type="ORF">HDG69_000069</name>
</gene>
<reference evidence="2 3" key="1">
    <citation type="submission" date="2020-05" db="EMBL/GenBank/DDBJ databases">
        <title>Genomic Encyclopedia of Type Strains, Phase III (KMG-III): the genomes of soil and plant-associated and newly described type strains.</title>
        <authorList>
            <person name="Whitman W."/>
        </authorList>
    </citation>
    <scope>NUCLEOTIDE SEQUENCE [LARGE SCALE GENOMIC DNA]</scope>
    <source>
        <strain evidence="2 3">KCTC 19046</strain>
    </source>
</reference>
<feature type="transmembrane region" description="Helical" evidence="1">
    <location>
        <begin position="139"/>
        <end position="160"/>
    </location>
</feature>
<keyword evidence="1" id="KW-1133">Transmembrane helix</keyword>
<keyword evidence="1" id="KW-0472">Membrane</keyword>
<keyword evidence="1" id="KW-0812">Transmembrane</keyword>
<evidence type="ECO:0000256" key="1">
    <source>
        <dbReference type="SAM" id="Phobius"/>
    </source>
</evidence>
<comment type="caution">
    <text evidence="2">The sequence shown here is derived from an EMBL/GenBank/DDBJ whole genome shotgun (WGS) entry which is preliminary data.</text>
</comment>
<dbReference type="RefSeq" id="WP_171781806.1">
    <property type="nucleotide sequence ID" value="NZ_BAAAML010000002.1"/>
</dbReference>
<sequence>MFSDGRRRRAARKVKPGAGHPLPRFRWWQPFSRALLHLHLDGEGGQLHTWSVDVKLWGDSNGEVLAHLYRDGHHHASSKLPAAFPVPGGTVEVAASGYGLRRCHYVADDGTERQLVPDPASAEGRRARLERDHPAADQALGAVSLAVLLVALVLGLPQIAEEITRIPPVAEHVGTFTSPIQLPAWLNVGLFMAALLASTERALRLRYHWLLDGGLFEGET</sequence>
<dbReference type="Proteomes" id="UP000757540">
    <property type="component" value="Unassembled WGS sequence"/>
</dbReference>
<evidence type="ECO:0000313" key="2">
    <source>
        <dbReference type="EMBL" id="NOV95516.1"/>
    </source>
</evidence>
<protein>
    <submittedName>
        <fullName evidence="2">Uncharacterized protein</fullName>
    </submittedName>
</protein>
<feature type="transmembrane region" description="Helical" evidence="1">
    <location>
        <begin position="180"/>
        <end position="197"/>
    </location>
</feature>